<feature type="domain" description="PAS" evidence="2">
    <location>
        <begin position="44"/>
        <end position="118"/>
    </location>
</feature>
<dbReference type="PROSITE" id="PS51831">
    <property type="entry name" value="HD"/>
    <property type="match status" value="1"/>
</dbReference>
<organism evidence="5">
    <name type="scientific">candidate division TA06 bacterium ADurb.Bin131</name>
    <dbReference type="NCBI Taxonomy" id="1852827"/>
    <lineage>
        <taxon>Bacteria</taxon>
        <taxon>Bacteria division TA06</taxon>
    </lineage>
</organism>
<evidence type="ECO:0000259" key="4">
    <source>
        <dbReference type="PROSITE" id="PS51832"/>
    </source>
</evidence>
<accession>A0A1V6CAU9</accession>
<dbReference type="Proteomes" id="UP000485562">
    <property type="component" value="Unassembled WGS sequence"/>
</dbReference>
<dbReference type="NCBIfam" id="TIGR00229">
    <property type="entry name" value="sensory_box"/>
    <property type="match status" value="1"/>
</dbReference>
<protein>
    <submittedName>
        <fullName evidence="5">Cyclic di-GMP phosphodiesterase response regulator RpfG</fullName>
        <ecNumber evidence="5">3.1.4.52</ecNumber>
    </submittedName>
</protein>
<dbReference type="InterPro" id="IPR006674">
    <property type="entry name" value="HD_domain"/>
</dbReference>
<dbReference type="EMBL" id="MWDQ01000053">
    <property type="protein sequence ID" value="OQB74032.1"/>
    <property type="molecule type" value="Genomic_DNA"/>
</dbReference>
<dbReference type="SUPFAM" id="SSF55785">
    <property type="entry name" value="PYP-like sensor domain (PAS domain)"/>
    <property type="match status" value="1"/>
</dbReference>
<gene>
    <name evidence="5" type="primary">rpfG_1</name>
    <name evidence="5" type="ORF">BWX89_00686</name>
</gene>
<dbReference type="InterPro" id="IPR037522">
    <property type="entry name" value="HD_GYP_dom"/>
</dbReference>
<dbReference type="SMART" id="SM00091">
    <property type="entry name" value="PAS"/>
    <property type="match status" value="1"/>
</dbReference>
<evidence type="ECO:0000259" key="3">
    <source>
        <dbReference type="PROSITE" id="PS51831"/>
    </source>
</evidence>
<evidence type="ECO:0000313" key="5">
    <source>
        <dbReference type="EMBL" id="OQB74032.1"/>
    </source>
</evidence>
<dbReference type="PANTHER" id="PTHR43155:SF2">
    <property type="entry name" value="CYCLIC DI-GMP PHOSPHODIESTERASE PA4108"/>
    <property type="match status" value="1"/>
</dbReference>
<name>A0A1V6CAU9_UNCT6</name>
<sequence>MPEADKQNKIKLQKEIEILKQQLEQAQTGIENIKKTPQSAFFQAAQQWRTIFDSIPDAICLVDSNCRVLRCNIAMADFIGKPFHQIIGRYCNEINNDETINNVIKKLFQQLQQTITKQTEIIKKGQIYYEITVSPIIIAKEDTTPGGIIIIRDVTLLKKIEEDLKESHTHLRRTLHETVSALATTVEKRDPFTAGHEKRVAILAQSIAFALGMQQEDTEGILLAGMLHDIGKIVVPSEILNKPGELNSYEYSLVKSHPLIGYEILKKVEFPWPVAEAVLQHHERLDGSGYPYGISGQKIIPETKILSVADVFEAMVSHRPYRPAKSIPETIVEIQKYKGTLFDEDVVNACVDLFINKNFIFE</sequence>
<dbReference type="InterPro" id="IPR035965">
    <property type="entry name" value="PAS-like_dom_sf"/>
</dbReference>
<dbReference type="Pfam" id="PF13426">
    <property type="entry name" value="PAS_9"/>
    <property type="match status" value="1"/>
</dbReference>
<keyword evidence="1" id="KW-0175">Coiled coil</keyword>
<evidence type="ECO:0000256" key="1">
    <source>
        <dbReference type="SAM" id="Coils"/>
    </source>
</evidence>
<dbReference type="CDD" id="cd00130">
    <property type="entry name" value="PAS"/>
    <property type="match status" value="1"/>
</dbReference>
<dbReference type="Gene3D" id="1.10.3210.10">
    <property type="entry name" value="Hypothetical protein af1432"/>
    <property type="match status" value="1"/>
</dbReference>
<dbReference type="AlphaFoldDB" id="A0A1V6CAU9"/>
<proteinExistence type="predicted"/>
<dbReference type="GO" id="GO:0071111">
    <property type="term" value="F:cyclic-guanylate-specific phosphodiesterase activity"/>
    <property type="evidence" value="ECO:0007669"/>
    <property type="project" value="UniProtKB-EC"/>
</dbReference>
<evidence type="ECO:0000259" key="2">
    <source>
        <dbReference type="PROSITE" id="PS50112"/>
    </source>
</evidence>
<dbReference type="PROSITE" id="PS50112">
    <property type="entry name" value="PAS"/>
    <property type="match status" value="1"/>
</dbReference>
<dbReference type="PROSITE" id="PS51832">
    <property type="entry name" value="HD_GYP"/>
    <property type="match status" value="1"/>
</dbReference>
<dbReference type="InterPro" id="IPR003607">
    <property type="entry name" value="HD/PDEase_dom"/>
</dbReference>
<feature type="domain" description="HD" evidence="3">
    <location>
        <begin position="193"/>
        <end position="315"/>
    </location>
</feature>
<dbReference type="InterPro" id="IPR000014">
    <property type="entry name" value="PAS"/>
</dbReference>
<comment type="caution">
    <text evidence="5">The sequence shown here is derived from an EMBL/GenBank/DDBJ whole genome shotgun (WGS) entry which is preliminary data.</text>
</comment>
<dbReference type="SMART" id="SM00471">
    <property type="entry name" value="HDc"/>
    <property type="match status" value="1"/>
</dbReference>
<dbReference type="PANTHER" id="PTHR43155">
    <property type="entry name" value="CYCLIC DI-GMP PHOSPHODIESTERASE PA4108-RELATED"/>
    <property type="match status" value="1"/>
</dbReference>
<feature type="coiled-coil region" evidence="1">
    <location>
        <begin position="9"/>
        <end position="36"/>
    </location>
</feature>
<dbReference type="Gene3D" id="3.30.450.20">
    <property type="entry name" value="PAS domain"/>
    <property type="match status" value="1"/>
</dbReference>
<keyword evidence="5" id="KW-0378">Hydrolase</keyword>
<dbReference type="InterPro" id="IPR006675">
    <property type="entry name" value="HDIG_dom"/>
</dbReference>
<feature type="domain" description="HD-GYP" evidence="4">
    <location>
        <begin position="171"/>
        <end position="362"/>
    </location>
</feature>
<dbReference type="SUPFAM" id="SSF109604">
    <property type="entry name" value="HD-domain/PDEase-like"/>
    <property type="match status" value="1"/>
</dbReference>
<dbReference type="Pfam" id="PF13487">
    <property type="entry name" value="HD_5"/>
    <property type="match status" value="1"/>
</dbReference>
<dbReference type="CDD" id="cd00077">
    <property type="entry name" value="HDc"/>
    <property type="match status" value="1"/>
</dbReference>
<reference evidence="5" key="1">
    <citation type="submission" date="2017-02" db="EMBL/GenBank/DDBJ databases">
        <title>Delving into the versatile metabolic prowess of the omnipresent phylum Bacteroidetes.</title>
        <authorList>
            <person name="Nobu M.K."/>
            <person name="Mei R."/>
            <person name="Narihiro T."/>
            <person name="Kuroda K."/>
            <person name="Liu W.-T."/>
        </authorList>
    </citation>
    <scope>NUCLEOTIDE SEQUENCE</scope>
    <source>
        <strain evidence="5">ADurb.Bin131</strain>
    </source>
</reference>
<dbReference type="NCBIfam" id="TIGR00277">
    <property type="entry name" value="HDIG"/>
    <property type="match status" value="1"/>
</dbReference>
<dbReference type="EC" id="3.1.4.52" evidence="5"/>